<evidence type="ECO:0000259" key="6">
    <source>
        <dbReference type="Pfam" id="PF00009"/>
    </source>
</evidence>
<evidence type="ECO:0000256" key="3">
    <source>
        <dbReference type="ARBA" id="ARBA00022741"/>
    </source>
</evidence>
<dbReference type="Pfam" id="PF00009">
    <property type="entry name" value="GTP_EFTU"/>
    <property type="match status" value="1"/>
</dbReference>
<dbReference type="InterPro" id="IPR027417">
    <property type="entry name" value="P-loop_NTPase"/>
</dbReference>
<dbReference type="Gene3D" id="2.40.30.10">
    <property type="entry name" value="Translation factors"/>
    <property type="match status" value="2"/>
</dbReference>
<name>A0AAU7ZY08_9FLAO</name>
<dbReference type="InterPro" id="IPR015760">
    <property type="entry name" value="TIF_IF2"/>
</dbReference>
<dbReference type="SUPFAM" id="SSF52540">
    <property type="entry name" value="P-loop containing nucleoside triphosphate hydrolases"/>
    <property type="match status" value="1"/>
</dbReference>
<sequence>MKNIKIFKYNINIFKLSKLININIKKLIKKCDLLKININNNINQILSLKDITLLCNKFNYKVSFIQKHNKYLNYFKKKKIKKNLIIVIIGEVDHGKTTFIDYLKKTNITNNEVGKITQKINICNYTYKKNNLLFIDTPGHKDFINLKLQSLKIANIILLFISCEINNLFLSNQIDEIFNYTNNYKNIKFIFVITKIDIKKYNNNLKLIKNILYKKNNIKNNKNNFLYQEISTKKKKGINNLLNKIIINNNNKFVINTKIPNGYILYSYIKKKTGYFHIIILNKGKINLGDYILCNIFYSKIKKIFYNKKKIKKININIPIKIMGLKNAFNFGEKFFIYKNKKKLKKHLLYNKNNIQKNIINKNIIVNKKKIFKKKKKKINIIIKYDLLSSINAILILIKKINNKYNNIINIINKNIGEINKNDLILSKITNSIIICFNIKTNKIKNNKIKIKYFYVIYDINKYFKKKIIKFLKKKKKGLLIVKNIYNIKDKIIYGCYIIKGIIKKKYFLKIKRNKKTIIKKTKINSLKHFNKKINKIKKGKNCGIIINNKKKLLINDTIIVYK</sequence>
<comment type="similarity">
    <text evidence="1">Belongs to the TRAFAC class translation factor GTPase superfamily. Classic translation factor GTPase family. IF-2 subfamily.</text>
</comment>
<proteinExistence type="inferred from homology"/>
<accession>A0AAU7ZY08</accession>
<dbReference type="InterPro" id="IPR036925">
    <property type="entry name" value="TIF_IF2_dom3_sf"/>
</dbReference>
<keyword evidence="5" id="KW-0342">GTP-binding</keyword>
<dbReference type="InterPro" id="IPR005225">
    <property type="entry name" value="Small_GTP-bd"/>
</dbReference>
<dbReference type="Gene3D" id="3.40.50.10050">
    <property type="entry name" value="Translation initiation factor IF- 2, domain 3"/>
    <property type="match status" value="1"/>
</dbReference>
<dbReference type="InterPro" id="IPR000795">
    <property type="entry name" value="T_Tr_GTP-bd_dom"/>
</dbReference>
<gene>
    <name evidence="8" type="ORF">ABUS76_00975</name>
</gene>
<feature type="domain" description="Translation initiation factor IF- 2" evidence="7">
    <location>
        <begin position="368"/>
        <end position="462"/>
    </location>
</feature>
<dbReference type="SUPFAM" id="SSF52156">
    <property type="entry name" value="Initiation factor IF2/eIF5b, domain 3"/>
    <property type="match status" value="1"/>
</dbReference>
<evidence type="ECO:0000256" key="1">
    <source>
        <dbReference type="ARBA" id="ARBA00007733"/>
    </source>
</evidence>
<dbReference type="AlphaFoldDB" id="A0AAU7ZY08"/>
<dbReference type="EMBL" id="CP158689">
    <property type="protein sequence ID" value="XCC45310.1"/>
    <property type="molecule type" value="Genomic_DNA"/>
</dbReference>
<evidence type="ECO:0000256" key="5">
    <source>
        <dbReference type="ARBA" id="ARBA00023134"/>
    </source>
</evidence>
<keyword evidence="3" id="KW-0547">Nucleotide-binding</keyword>
<evidence type="ECO:0000313" key="8">
    <source>
        <dbReference type="EMBL" id="XCC45310.1"/>
    </source>
</evidence>
<feature type="domain" description="Tr-type G" evidence="6">
    <location>
        <begin position="82"/>
        <end position="246"/>
    </location>
</feature>
<dbReference type="PANTHER" id="PTHR43381:SF5">
    <property type="entry name" value="TR-TYPE G DOMAIN-CONTAINING PROTEIN"/>
    <property type="match status" value="1"/>
</dbReference>
<dbReference type="InterPro" id="IPR009000">
    <property type="entry name" value="Transl_B-barrel_sf"/>
</dbReference>
<dbReference type="GO" id="GO:0005525">
    <property type="term" value="F:GTP binding"/>
    <property type="evidence" value="ECO:0007669"/>
    <property type="project" value="UniProtKB-KW"/>
</dbReference>
<dbReference type="GO" id="GO:0003743">
    <property type="term" value="F:translation initiation factor activity"/>
    <property type="evidence" value="ECO:0007669"/>
    <property type="project" value="UniProtKB-KW"/>
</dbReference>
<keyword evidence="4" id="KW-0648">Protein biosynthesis</keyword>
<reference evidence="8" key="1">
    <citation type="submission" date="2024-06" db="EMBL/GenBank/DDBJ databases">
        <title>Diversity, functionality, and evolutionary history of bacterial symbionts in false click beetles (Coleoptera, Throscidae).</title>
        <authorList>
            <person name="Wierz J.C."/>
            <person name="Malm H."/>
            <person name="Kaltenpoth M."/>
            <person name="Engl T."/>
        </authorList>
    </citation>
    <scope>NUCLEOTIDE SEQUENCE</scope>
    <source>
        <strain evidence="8">Ttur</strain>
    </source>
</reference>
<keyword evidence="2" id="KW-0396">Initiation factor</keyword>
<dbReference type="Gene3D" id="3.40.50.300">
    <property type="entry name" value="P-loop containing nucleotide triphosphate hydrolases"/>
    <property type="match status" value="1"/>
</dbReference>
<evidence type="ECO:0000256" key="4">
    <source>
        <dbReference type="ARBA" id="ARBA00022917"/>
    </source>
</evidence>
<organism evidence="8">
    <name type="scientific">Candidatus Shikimatogenerans sp. Ttur</name>
    <dbReference type="NCBI Taxonomy" id="3158569"/>
    <lineage>
        <taxon>Bacteria</taxon>
        <taxon>Pseudomonadati</taxon>
        <taxon>Bacteroidota</taxon>
        <taxon>Flavobacteriia</taxon>
        <taxon>Flavobacteriales</taxon>
        <taxon>Candidatus Shikimatogenerans</taxon>
    </lineage>
</organism>
<dbReference type="PANTHER" id="PTHR43381">
    <property type="entry name" value="TRANSLATION INITIATION FACTOR IF-2-RELATED"/>
    <property type="match status" value="1"/>
</dbReference>
<dbReference type="SUPFAM" id="SSF50447">
    <property type="entry name" value="Translation proteins"/>
    <property type="match status" value="2"/>
</dbReference>
<dbReference type="InterPro" id="IPR023115">
    <property type="entry name" value="TIF_IF2_dom3"/>
</dbReference>
<dbReference type="Pfam" id="PF11987">
    <property type="entry name" value="IF-2"/>
    <property type="match status" value="1"/>
</dbReference>
<dbReference type="GO" id="GO:0003924">
    <property type="term" value="F:GTPase activity"/>
    <property type="evidence" value="ECO:0007669"/>
    <property type="project" value="InterPro"/>
</dbReference>
<protein>
    <submittedName>
        <fullName evidence="8">GTP-binding protein</fullName>
    </submittedName>
</protein>
<evidence type="ECO:0000259" key="7">
    <source>
        <dbReference type="Pfam" id="PF11987"/>
    </source>
</evidence>
<dbReference type="GO" id="GO:0005737">
    <property type="term" value="C:cytoplasm"/>
    <property type="evidence" value="ECO:0007669"/>
    <property type="project" value="TreeGrafter"/>
</dbReference>
<dbReference type="NCBIfam" id="TIGR00231">
    <property type="entry name" value="small_GTP"/>
    <property type="match status" value="1"/>
</dbReference>
<evidence type="ECO:0000256" key="2">
    <source>
        <dbReference type="ARBA" id="ARBA00022540"/>
    </source>
</evidence>